<dbReference type="OrthoDB" id="9809186at2"/>
<keyword evidence="6 7" id="KW-0472">Membrane</keyword>
<evidence type="ECO:0000256" key="8">
    <source>
        <dbReference type="SAM" id="MobiDB-lite"/>
    </source>
</evidence>
<dbReference type="SUPFAM" id="SSF103088">
    <property type="entry name" value="OmpA-like"/>
    <property type="match status" value="1"/>
</dbReference>
<evidence type="ECO:0000256" key="7">
    <source>
        <dbReference type="PROSITE-ProRule" id="PRU00473"/>
    </source>
</evidence>
<dbReference type="RefSeq" id="WP_129148542.1">
    <property type="nucleotide sequence ID" value="NZ_JBHSDO010000006.1"/>
</dbReference>
<dbReference type="PANTHER" id="PTHR30329:SF18">
    <property type="entry name" value="MOTILITY PROTEIN B"/>
    <property type="match status" value="1"/>
</dbReference>
<dbReference type="CDD" id="cd07185">
    <property type="entry name" value="OmpA_C-like"/>
    <property type="match status" value="1"/>
</dbReference>
<evidence type="ECO:0000256" key="1">
    <source>
        <dbReference type="ARBA" id="ARBA00004162"/>
    </source>
</evidence>
<comment type="caution">
    <text evidence="11">The sequence shown here is derived from an EMBL/GenBank/DDBJ whole genome shotgun (WGS) entry which is preliminary data.</text>
</comment>
<dbReference type="Pfam" id="PF00691">
    <property type="entry name" value="OmpA"/>
    <property type="match status" value="1"/>
</dbReference>
<protein>
    <submittedName>
        <fullName evidence="11">Motility protein MotB</fullName>
    </submittedName>
</protein>
<comment type="similarity">
    <text evidence="2">Belongs to the MotB family.</text>
</comment>
<dbReference type="PROSITE" id="PS51123">
    <property type="entry name" value="OMPA_2"/>
    <property type="match status" value="1"/>
</dbReference>
<gene>
    <name evidence="11" type="ORF">C7R54_02150</name>
</gene>
<evidence type="ECO:0000256" key="6">
    <source>
        <dbReference type="ARBA" id="ARBA00023136"/>
    </source>
</evidence>
<dbReference type="InterPro" id="IPR036737">
    <property type="entry name" value="OmpA-like_sf"/>
</dbReference>
<dbReference type="Gene3D" id="3.30.1330.60">
    <property type="entry name" value="OmpA-like domain"/>
    <property type="match status" value="1"/>
</dbReference>
<evidence type="ECO:0000259" key="10">
    <source>
        <dbReference type="PROSITE" id="PS51123"/>
    </source>
</evidence>
<dbReference type="InterPro" id="IPR025713">
    <property type="entry name" value="MotB-like_N_dom"/>
</dbReference>
<dbReference type="EMBL" id="PYAL01000001">
    <property type="protein sequence ID" value="RXN92580.1"/>
    <property type="molecule type" value="Genomic_DNA"/>
</dbReference>
<dbReference type="Proteomes" id="UP000290849">
    <property type="component" value="Unassembled WGS sequence"/>
</dbReference>
<feature type="transmembrane region" description="Helical" evidence="9">
    <location>
        <begin position="28"/>
        <end position="47"/>
    </location>
</feature>
<feature type="region of interest" description="Disordered" evidence="8">
    <location>
        <begin position="298"/>
        <end position="339"/>
    </location>
</feature>
<dbReference type="InterPro" id="IPR050330">
    <property type="entry name" value="Bact_OuterMem_StrucFunc"/>
</dbReference>
<evidence type="ECO:0000313" key="12">
    <source>
        <dbReference type="Proteomes" id="UP000290849"/>
    </source>
</evidence>
<evidence type="ECO:0000313" key="11">
    <source>
        <dbReference type="EMBL" id="RXN92580.1"/>
    </source>
</evidence>
<evidence type="ECO:0000256" key="5">
    <source>
        <dbReference type="ARBA" id="ARBA00022989"/>
    </source>
</evidence>
<organism evidence="11 12">
    <name type="scientific">Achromobacter aloeverae</name>
    <dbReference type="NCBI Taxonomy" id="1750518"/>
    <lineage>
        <taxon>Bacteria</taxon>
        <taxon>Pseudomonadati</taxon>
        <taxon>Pseudomonadota</taxon>
        <taxon>Betaproteobacteria</taxon>
        <taxon>Burkholderiales</taxon>
        <taxon>Alcaligenaceae</taxon>
        <taxon>Achromobacter</taxon>
    </lineage>
</organism>
<keyword evidence="3" id="KW-1003">Cell membrane</keyword>
<dbReference type="GO" id="GO:0005886">
    <property type="term" value="C:plasma membrane"/>
    <property type="evidence" value="ECO:0007669"/>
    <property type="project" value="UniProtKB-SubCell"/>
</dbReference>
<dbReference type="PANTHER" id="PTHR30329">
    <property type="entry name" value="STATOR ELEMENT OF FLAGELLAR MOTOR COMPLEX"/>
    <property type="match status" value="1"/>
</dbReference>
<dbReference type="AlphaFoldDB" id="A0A4V1MSM7"/>
<feature type="domain" description="OmpA-like" evidence="10">
    <location>
        <begin position="154"/>
        <end position="274"/>
    </location>
</feature>
<keyword evidence="5 9" id="KW-1133">Transmembrane helix</keyword>
<sequence>MATVNNHRVVIRRKKSAGGGHHGGSWKIAYADFVTAMMAFFLVMWLISVVPREELKGIAEYFRMPLHVALTGGPSNSAQTSAIPGGGADPVRSDGEIRRADGTRLEAQVKGESDRRDQRRLEQVRSRIEKTIDTSPLLKNFRPQLMIDMTPEGLRIQIIDNQNRPMFATGRAEPQPYMRDILHELAPVLNDIPFKISISGHTDATQYARGERAYSNWELSADRANASRQELVAGGMAENKVARVVGLSSSYSLVKDDPYAAVNRRISLVVLNRETQERFDRDNAAAADVVGKDGRQIGSAIEQRVAPPAASAPATPAAGTPAAGTPAAGTPATPAPAAQ</sequence>
<keyword evidence="12" id="KW-1185">Reference proteome</keyword>
<dbReference type="Pfam" id="PF13677">
    <property type="entry name" value="MotB_plug"/>
    <property type="match status" value="1"/>
</dbReference>
<keyword evidence="4 9" id="KW-0812">Transmembrane</keyword>
<dbReference type="InterPro" id="IPR006665">
    <property type="entry name" value="OmpA-like"/>
</dbReference>
<evidence type="ECO:0000256" key="3">
    <source>
        <dbReference type="ARBA" id="ARBA00022475"/>
    </source>
</evidence>
<name>A0A4V1MSM7_9BURK</name>
<proteinExistence type="inferred from homology"/>
<feature type="region of interest" description="Disordered" evidence="8">
    <location>
        <begin position="75"/>
        <end position="94"/>
    </location>
</feature>
<dbReference type="NCBIfam" id="NF006548">
    <property type="entry name" value="PRK09041.1"/>
    <property type="match status" value="1"/>
</dbReference>
<comment type="subcellular location">
    <subcellularLocation>
        <location evidence="1">Cell membrane</location>
        <topology evidence="1">Single-pass membrane protein</topology>
    </subcellularLocation>
</comment>
<evidence type="ECO:0000256" key="4">
    <source>
        <dbReference type="ARBA" id="ARBA00022692"/>
    </source>
</evidence>
<evidence type="ECO:0000256" key="2">
    <source>
        <dbReference type="ARBA" id="ARBA00008914"/>
    </source>
</evidence>
<feature type="compositionally biased region" description="Low complexity" evidence="8">
    <location>
        <begin position="306"/>
        <end position="339"/>
    </location>
</feature>
<accession>A0A4V1MSM7</accession>
<reference evidence="11 12" key="1">
    <citation type="journal article" date="2017" name="Int. J. Syst. Evol. Microbiol.">
        <title>Achromobacter aloeverae sp. nov., isolated from the root of Aloe vera (L.) Burm.f.</title>
        <authorList>
            <person name="Kuncharoen N."/>
            <person name="Muramatsu Y."/>
            <person name="Shibata C."/>
            <person name="Kamakura Y."/>
            <person name="Nakagawa Y."/>
            <person name="Tanasupawat S."/>
        </authorList>
    </citation>
    <scope>NUCLEOTIDE SEQUENCE [LARGE SCALE GENOMIC DNA]</scope>
    <source>
        <strain evidence="11 12">AVA-1</strain>
    </source>
</reference>
<evidence type="ECO:0000256" key="9">
    <source>
        <dbReference type="SAM" id="Phobius"/>
    </source>
</evidence>